<dbReference type="GO" id="GO:0005789">
    <property type="term" value="C:endoplasmic reticulum membrane"/>
    <property type="evidence" value="ECO:0007669"/>
    <property type="project" value="UniProtKB-SubCell"/>
</dbReference>
<dbReference type="AlphaFoldDB" id="A0A7J7IHU0"/>
<gene>
    <name evidence="13" type="ORF">F1559_000959</name>
</gene>
<feature type="compositionally biased region" description="Low complexity" evidence="10">
    <location>
        <begin position="140"/>
        <end position="150"/>
    </location>
</feature>
<evidence type="ECO:0000256" key="2">
    <source>
        <dbReference type="ARBA" id="ARBA00022448"/>
    </source>
</evidence>
<feature type="region of interest" description="Disordered" evidence="10">
    <location>
        <begin position="442"/>
        <end position="463"/>
    </location>
</feature>
<feature type="compositionally biased region" description="Basic and acidic residues" evidence="10">
    <location>
        <begin position="703"/>
        <end position="712"/>
    </location>
</feature>
<feature type="compositionally biased region" description="Polar residues" evidence="10">
    <location>
        <begin position="555"/>
        <end position="570"/>
    </location>
</feature>
<feature type="region of interest" description="Disordered" evidence="10">
    <location>
        <begin position="94"/>
        <end position="159"/>
    </location>
</feature>
<evidence type="ECO:0000256" key="3">
    <source>
        <dbReference type="ARBA" id="ARBA00022692"/>
    </source>
</evidence>
<feature type="region of interest" description="Disordered" evidence="10">
    <location>
        <begin position="638"/>
        <end position="712"/>
    </location>
</feature>
<dbReference type="EMBL" id="VWRR01000012">
    <property type="protein sequence ID" value="KAF6001891.1"/>
    <property type="molecule type" value="Genomic_DNA"/>
</dbReference>
<evidence type="ECO:0000313" key="13">
    <source>
        <dbReference type="EMBL" id="KAF6001891.1"/>
    </source>
</evidence>
<dbReference type="OrthoDB" id="10673346at2759"/>
<keyword evidence="6 11" id="KW-1133">Transmembrane helix</keyword>
<dbReference type="PANTHER" id="PTHR12825:SF0">
    <property type="entry name" value="VESICLE TRANSPORT PROTEIN SEC20"/>
    <property type="match status" value="1"/>
</dbReference>
<feature type="region of interest" description="Disordered" evidence="10">
    <location>
        <begin position="485"/>
        <end position="570"/>
    </location>
</feature>
<keyword evidence="8 11" id="KW-0472">Membrane</keyword>
<dbReference type="GO" id="GO:0005484">
    <property type="term" value="F:SNAP receptor activity"/>
    <property type="evidence" value="ECO:0007669"/>
    <property type="project" value="InterPro"/>
</dbReference>
<feature type="compositionally biased region" description="Low complexity" evidence="10">
    <location>
        <begin position="403"/>
        <end position="414"/>
    </location>
</feature>
<feature type="transmembrane region" description="Helical" evidence="11">
    <location>
        <begin position="232"/>
        <end position="250"/>
    </location>
</feature>
<protein>
    <recommendedName>
        <fullName evidence="12">Sec20 C-terminal domain-containing protein</fullName>
    </recommendedName>
</protein>
<reference evidence="13 14" key="1">
    <citation type="journal article" date="2020" name="J. Phycol.">
        <title>Comparative genome analysis reveals Cyanidiococcus gen. nov., a new extremophilic red algal genus sister to Cyanidioschyzon (Cyanidioschyzonaceae, Rhodophyta).</title>
        <authorList>
            <person name="Liu S.-L."/>
            <person name="Chiang Y.-R."/>
            <person name="Yoon H.S."/>
            <person name="Fu H.-Y."/>
        </authorList>
    </citation>
    <scope>NUCLEOTIDE SEQUENCE [LARGE SCALE GENOMIC DNA]</scope>
    <source>
        <strain evidence="13 14">THAL066</strain>
    </source>
</reference>
<evidence type="ECO:0000256" key="1">
    <source>
        <dbReference type="ARBA" id="ARBA00004163"/>
    </source>
</evidence>
<feature type="domain" description="Sec20 C-terminal" evidence="12">
    <location>
        <begin position="163"/>
        <end position="253"/>
    </location>
</feature>
<comment type="subcellular location">
    <subcellularLocation>
        <location evidence="1">Endoplasmic reticulum membrane</location>
        <topology evidence="1">Single-pass type IV membrane protein</topology>
    </subcellularLocation>
</comment>
<feature type="region of interest" description="Disordered" evidence="10">
    <location>
        <begin position="381"/>
        <end position="414"/>
    </location>
</feature>
<evidence type="ECO:0000256" key="5">
    <source>
        <dbReference type="ARBA" id="ARBA00022892"/>
    </source>
</evidence>
<name>A0A7J7IHU0_9RHOD</name>
<organism evidence="13 14">
    <name type="scientific">Cyanidiococcus yangmingshanensis</name>
    <dbReference type="NCBI Taxonomy" id="2690220"/>
    <lineage>
        <taxon>Eukaryota</taxon>
        <taxon>Rhodophyta</taxon>
        <taxon>Bangiophyceae</taxon>
        <taxon>Cyanidiales</taxon>
        <taxon>Cyanidiaceae</taxon>
        <taxon>Cyanidiococcus</taxon>
    </lineage>
</organism>
<feature type="compositionally biased region" description="Polar residues" evidence="10">
    <location>
        <begin position="651"/>
        <end position="681"/>
    </location>
</feature>
<evidence type="ECO:0000256" key="7">
    <source>
        <dbReference type="ARBA" id="ARBA00023054"/>
    </source>
</evidence>
<comment type="caution">
    <text evidence="13">The sequence shown here is derived from an EMBL/GenBank/DDBJ whole genome shotgun (WGS) entry which is preliminary data.</text>
</comment>
<evidence type="ECO:0000256" key="8">
    <source>
        <dbReference type="ARBA" id="ARBA00023136"/>
    </source>
</evidence>
<evidence type="ECO:0000256" key="4">
    <source>
        <dbReference type="ARBA" id="ARBA00022824"/>
    </source>
</evidence>
<dbReference type="Pfam" id="PF03908">
    <property type="entry name" value="Sec20"/>
    <property type="match status" value="1"/>
</dbReference>
<keyword evidence="5" id="KW-0931">ER-Golgi transport</keyword>
<evidence type="ECO:0000313" key="14">
    <source>
        <dbReference type="Proteomes" id="UP000530660"/>
    </source>
</evidence>
<evidence type="ECO:0000256" key="6">
    <source>
        <dbReference type="ARBA" id="ARBA00022989"/>
    </source>
</evidence>
<dbReference type="InterPro" id="IPR005606">
    <property type="entry name" value="Sec20"/>
</dbReference>
<feature type="compositionally biased region" description="Polar residues" evidence="10">
    <location>
        <begin position="511"/>
        <end position="529"/>
    </location>
</feature>
<dbReference type="Proteomes" id="UP000530660">
    <property type="component" value="Unassembled WGS sequence"/>
</dbReference>
<dbReference type="GO" id="GO:0031201">
    <property type="term" value="C:SNARE complex"/>
    <property type="evidence" value="ECO:0007669"/>
    <property type="project" value="TreeGrafter"/>
</dbReference>
<keyword evidence="14" id="KW-1185">Reference proteome</keyword>
<evidence type="ECO:0000256" key="10">
    <source>
        <dbReference type="SAM" id="MobiDB-lite"/>
    </source>
</evidence>
<evidence type="ECO:0000256" key="9">
    <source>
        <dbReference type="ARBA" id="ARBA00037934"/>
    </source>
</evidence>
<dbReference type="GO" id="GO:0006890">
    <property type="term" value="P:retrograde vesicle-mediated transport, Golgi to endoplasmic reticulum"/>
    <property type="evidence" value="ECO:0007669"/>
    <property type="project" value="InterPro"/>
</dbReference>
<proteinExistence type="inferred from homology"/>
<feature type="compositionally biased region" description="Basic and acidic residues" evidence="10">
    <location>
        <begin position="387"/>
        <end position="396"/>
    </location>
</feature>
<evidence type="ECO:0000256" key="11">
    <source>
        <dbReference type="SAM" id="Phobius"/>
    </source>
</evidence>
<keyword evidence="2" id="KW-0813">Transport</keyword>
<evidence type="ECO:0000259" key="12">
    <source>
        <dbReference type="Pfam" id="PF03908"/>
    </source>
</evidence>
<accession>A0A7J7IHU0</accession>
<keyword evidence="7" id="KW-0175">Coiled coil</keyword>
<dbReference type="PANTHER" id="PTHR12825">
    <property type="entry name" value="BNIP1-RELATED"/>
    <property type="match status" value="1"/>
</dbReference>
<keyword evidence="3 11" id="KW-0812">Transmembrane</keyword>
<keyword evidence="4" id="KW-0256">Endoplasmic reticulum</keyword>
<dbReference type="InterPro" id="IPR056173">
    <property type="entry name" value="Sec20_C"/>
</dbReference>
<comment type="similarity">
    <text evidence="9">Belongs to the SEC20 family.</text>
</comment>
<sequence length="712" mass="77240">MRARNEEQEERTQEGNDRIKCEVSKLIAQLRRAPAVSVETEATERKARKLLAEWQQLVEESEAHDFSGSDSLRSQLFQMQRTLSAVLTQLRRRSATTKARMHQPALAVSTAQSSEQERRYLFESLPPPDQKTGKPEHYSSGEISSLSAGSYQPDQRSTALSVTASHITQRIHHTTALANQELERSKAILEHITESSSRIRRIDHQYDHYANSLSTGGRRLEQLRRAERRRHWLIMLAFIFLAACVVFVVVRRLGAARAAELATTVARRVFQITLKMSSVLIRIGRRMWKELLRLSKQSAQSNEAESSFIAKEPASIDMSGEYAEIFADGDSGSSLSAENIRQVYDSKVGHGEASKPVLVADPGEKVSDLLANATSVVSREAAASHGLARDERHTPKVSDSNISGSVGSEPGPSVKNVHWDHGHAVVSTNGYISTAASKNEQSLRFSTTGPGEAKAVEPFRRSSSSEAIILRNSTTQYGNTLEYSASMESGDPATVGAKHLTGGEIPPNTGDVGSNQSTYSAGQQASKTQEPIPEEQMERWRDSPNAAPKVASEAILSTSSNSAKDAPKETNQFKLPDDIVSRDAHAASKSQLAEGIAPDEVLSGSKAKAETTNEKHEIADHSETAAFVGSSVLPSENSSMNAFSGSAYRAESTSAHSNASPTNSKDVLTPNNVAMNESDFVSANAAAGQTEEQNLSPSAGADDTLHEVHDEL</sequence>